<accession>A0A4Z1E2I3</accession>
<feature type="binding site" evidence="6">
    <location>
        <position position="331"/>
    </location>
    <ligand>
        <name>Mg(2+)</name>
        <dbReference type="ChEBI" id="CHEBI:18420"/>
        <label>1</label>
    </ligand>
</feature>
<evidence type="ECO:0000256" key="1">
    <source>
        <dbReference type="ARBA" id="ARBA00007092"/>
    </source>
</evidence>
<evidence type="ECO:0000256" key="5">
    <source>
        <dbReference type="PIRSR" id="PIRSR604808-1"/>
    </source>
</evidence>
<dbReference type="GO" id="GO:0008311">
    <property type="term" value="F:double-stranded DNA 3'-5' DNA exonuclease activity"/>
    <property type="evidence" value="ECO:0007669"/>
    <property type="project" value="InterPro"/>
</dbReference>
<evidence type="ECO:0000256" key="8">
    <source>
        <dbReference type="SAM" id="MobiDB-lite"/>
    </source>
</evidence>
<evidence type="ECO:0000256" key="2">
    <source>
        <dbReference type="ARBA" id="ARBA00022723"/>
    </source>
</evidence>
<feature type="active site" evidence="5">
    <location>
        <position position="290"/>
    </location>
</feature>
<dbReference type="AlphaFoldDB" id="A0A4Z1E2I3"/>
<feature type="site" description="Interaction with DNA substrate" evidence="7">
    <location>
        <position position="432"/>
    </location>
</feature>
<dbReference type="PANTHER" id="PTHR43250:SF2">
    <property type="entry name" value="EXODEOXYRIBONUCLEASE III"/>
    <property type="match status" value="1"/>
</dbReference>
<name>A0A4Z1E2I3_9MICO</name>
<keyword evidence="4 6" id="KW-0460">Magnesium</keyword>
<evidence type="ECO:0000313" key="10">
    <source>
        <dbReference type="EMBL" id="TGO06225.1"/>
    </source>
</evidence>
<gene>
    <name evidence="10" type="ORF">SERN_0417</name>
</gene>
<dbReference type="Gene3D" id="3.60.10.10">
    <property type="entry name" value="Endonuclease/exonuclease/phosphatase"/>
    <property type="match status" value="1"/>
</dbReference>
<feature type="site" description="Important for catalytic activity" evidence="7">
    <location>
        <position position="402"/>
    </location>
</feature>
<feature type="domain" description="Endonuclease/exonuclease/phosphatase" evidence="9">
    <location>
        <begin position="178"/>
        <end position="432"/>
    </location>
</feature>
<dbReference type="Pfam" id="PF03372">
    <property type="entry name" value="Exo_endo_phos"/>
    <property type="match status" value="1"/>
</dbReference>
<comment type="cofactor">
    <cofactor evidence="6">
        <name>Mg(2+)</name>
        <dbReference type="ChEBI" id="CHEBI:18420"/>
    </cofactor>
    <cofactor evidence="6">
        <name>Mn(2+)</name>
        <dbReference type="ChEBI" id="CHEBI:29035"/>
    </cofactor>
    <text evidence="6">Probably binds two magnesium or manganese ions per subunit.</text>
</comment>
<dbReference type="EMBL" id="RHPJ01000001">
    <property type="protein sequence ID" value="TGO06225.1"/>
    <property type="molecule type" value="Genomic_DNA"/>
</dbReference>
<dbReference type="InterPro" id="IPR036691">
    <property type="entry name" value="Endo/exonu/phosph_ase_sf"/>
</dbReference>
<keyword evidence="3" id="KW-0378">Hydrolase</keyword>
<dbReference type="Proteomes" id="UP000297318">
    <property type="component" value="Unassembled WGS sequence"/>
</dbReference>
<dbReference type="GO" id="GO:0006281">
    <property type="term" value="P:DNA repair"/>
    <property type="evidence" value="ECO:0007669"/>
    <property type="project" value="InterPro"/>
</dbReference>
<organism evidence="10 11">
    <name type="scientific">Serinibacter arcticus</name>
    <dbReference type="NCBI Taxonomy" id="1655435"/>
    <lineage>
        <taxon>Bacteria</taxon>
        <taxon>Bacillati</taxon>
        <taxon>Actinomycetota</taxon>
        <taxon>Actinomycetes</taxon>
        <taxon>Micrococcales</taxon>
        <taxon>Beutenbergiaceae</taxon>
        <taxon>Serinibacter</taxon>
    </lineage>
</organism>
<dbReference type="InterPro" id="IPR037493">
    <property type="entry name" value="ExoIII-like"/>
</dbReference>
<feature type="site" description="Transition state stabilizer" evidence="7">
    <location>
        <position position="331"/>
    </location>
</feature>
<keyword evidence="2 6" id="KW-0479">Metal-binding</keyword>
<feature type="region of interest" description="Disordered" evidence="8">
    <location>
        <begin position="1"/>
        <end position="31"/>
    </location>
</feature>
<protein>
    <submittedName>
        <fullName evidence="10">Exodeoxyribonuclease III</fullName>
    </submittedName>
</protein>
<evidence type="ECO:0000256" key="3">
    <source>
        <dbReference type="ARBA" id="ARBA00022801"/>
    </source>
</evidence>
<keyword evidence="6" id="KW-0464">Manganese</keyword>
<feature type="binding site" evidence="6">
    <location>
        <position position="209"/>
    </location>
    <ligand>
        <name>Mg(2+)</name>
        <dbReference type="ChEBI" id="CHEBI:18420"/>
        <label>1</label>
    </ligand>
</feature>
<evidence type="ECO:0000259" key="9">
    <source>
        <dbReference type="Pfam" id="PF03372"/>
    </source>
</evidence>
<dbReference type="PANTHER" id="PTHR43250">
    <property type="entry name" value="EXODEOXYRIBONUCLEASE III"/>
    <property type="match status" value="1"/>
</dbReference>
<evidence type="ECO:0000256" key="6">
    <source>
        <dbReference type="PIRSR" id="PIRSR604808-2"/>
    </source>
</evidence>
<dbReference type="NCBIfam" id="TIGR00633">
    <property type="entry name" value="xth"/>
    <property type="match status" value="1"/>
</dbReference>
<evidence type="ECO:0000256" key="4">
    <source>
        <dbReference type="ARBA" id="ARBA00022842"/>
    </source>
</evidence>
<feature type="active site" description="Proton donor/acceptor" evidence="5">
    <location>
        <position position="329"/>
    </location>
</feature>
<feature type="active site" description="Proton acceptor" evidence="5">
    <location>
        <position position="432"/>
    </location>
</feature>
<proteinExistence type="inferred from homology"/>
<dbReference type="SUPFAM" id="SSF56219">
    <property type="entry name" value="DNase I-like"/>
    <property type="match status" value="1"/>
</dbReference>
<dbReference type="InterPro" id="IPR005135">
    <property type="entry name" value="Endo/exonuclease/phosphatase"/>
</dbReference>
<feature type="binding site" evidence="6">
    <location>
        <position position="431"/>
    </location>
    <ligand>
        <name>Mg(2+)</name>
        <dbReference type="ChEBI" id="CHEBI:18420"/>
        <label>1</label>
    </ligand>
</feature>
<comment type="similarity">
    <text evidence="1">Belongs to the DNA repair enzymes AP/ExoA family.</text>
</comment>
<reference evidence="10 11" key="1">
    <citation type="submission" date="2018-11" db="EMBL/GenBank/DDBJ databases">
        <title>Complete genome sequencing of the Actinobacteria Serinibacter sp. K3-2.</title>
        <authorList>
            <person name="Rakitin A.L."/>
            <person name="Beletsky A.V."/>
            <person name="Mardanov A.V."/>
            <person name="Ravin N.V."/>
            <person name="Gromova A.S."/>
            <person name="Filippova S.N."/>
            <person name="Gal'Chenko V.F."/>
        </authorList>
    </citation>
    <scope>NUCLEOTIDE SEQUENCE [LARGE SCALE GENOMIC DNA]</scope>
    <source>
        <strain evidence="10 11">K3-2</strain>
    </source>
</reference>
<feature type="binding site" evidence="6">
    <location>
        <position position="181"/>
    </location>
    <ligand>
        <name>Mg(2+)</name>
        <dbReference type="ChEBI" id="CHEBI:18420"/>
        <label>1</label>
    </ligand>
</feature>
<evidence type="ECO:0000313" key="11">
    <source>
        <dbReference type="Proteomes" id="UP000297318"/>
    </source>
</evidence>
<dbReference type="PROSITE" id="PS51435">
    <property type="entry name" value="AP_NUCLEASE_F1_4"/>
    <property type="match status" value="1"/>
</dbReference>
<keyword evidence="11" id="KW-1185">Reference proteome</keyword>
<evidence type="ECO:0000256" key="7">
    <source>
        <dbReference type="PIRSR" id="PIRSR604808-3"/>
    </source>
</evidence>
<sequence length="442" mass="47582">MRGSSYTSTDRGASSWSARCSTKPASCSASASPNLGGISIWGRAGSCRPPESRSSSHHRSTNAVCTRRRTRSCASASVSTGRVGSIVAARISSKTRSSRSVVRVARAVEAGRGGRVARALAAFWDRLDRFVDVMVNRATPGATAATTVVASVDDVRRRPPVPWMSAPGGRVPGVLTIATINVNGLRAAVRRGMPAWLEERRPDVMLLQELRAPDAVVRELLGEGWHVTHVEAAAKGRAGVAIASRLPFEAVREALPLPDGGEEPEGDVGRWVEADVRLADGRLLTLVSTYLYSGTAGTPSMDAKYAHLDRVTQRLTALAAQELAVIGGDINVGHRELDIKNWKGNRTSAGFLPAERAYLDRWYGELGLVDVARREAGDVAGPYTWWSWRGKAFDNDSGWRIDVQAATPALAEHVAESTVDRAATYDARFSDHAPYVVRYDVG</sequence>
<feature type="binding site" evidence="6">
    <location>
        <position position="432"/>
    </location>
    <ligand>
        <name>Mg(2+)</name>
        <dbReference type="ChEBI" id="CHEBI:18420"/>
        <label>1</label>
    </ligand>
</feature>
<dbReference type="GO" id="GO:0046872">
    <property type="term" value="F:metal ion binding"/>
    <property type="evidence" value="ECO:0007669"/>
    <property type="project" value="UniProtKB-KW"/>
</dbReference>
<comment type="caution">
    <text evidence="10">The sequence shown here is derived from an EMBL/GenBank/DDBJ whole genome shotgun (WGS) entry which is preliminary data.</text>
</comment>
<feature type="binding site" evidence="6">
    <location>
        <position position="329"/>
    </location>
    <ligand>
        <name>Mg(2+)</name>
        <dbReference type="ChEBI" id="CHEBI:18420"/>
        <label>1</label>
    </ligand>
</feature>
<dbReference type="InterPro" id="IPR004808">
    <property type="entry name" value="AP_endonuc_1"/>
</dbReference>